<reference evidence="1 2" key="1">
    <citation type="journal article" date="2024" name="G3 (Bethesda)">
        <title>Genome assembly of Hibiscus sabdariffa L. provides insights into metabolisms of medicinal natural products.</title>
        <authorList>
            <person name="Kim T."/>
        </authorList>
    </citation>
    <scope>NUCLEOTIDE SEQUENCE [LARGE SCALE GENOMIC DNA]</scope>
    <source>
        <strain evidence="1">TK-2024</strain>
        <tissue evidence="1">Old leaves</tissue>
    </source>
</reference>
<comment type="caution">
    <text evidence="1">The sequence shown here is derived from an EMBL/GenBank/DDBJ whole genome shotgun (WGS) entry which is preliminary data.</text>
</comment>
<keyword evidence="2" id="KW-1185">Reference proteome</keyword>
<organism evidence="1 2">
    <name type="scientific">Hibiscus sabdariffa</name>
    <name type="common">roselle</name>
    <dbReference type="NCBI Taxonomy" id="183260"/>
    <lineage>
        <taxon>Eukaryota</taxon>
        <taxon>Viridiplantae</taxon>
        <taxon>Streptophyta</taxon>
        <taxon>Embryophyta</taxon>
        <taxon>Tracheophyta</taxon>
        <taxon>Spermatophyta</taxon>
        <taxon>Magnoliopsida</taxon>
        <taxon>eudicotyledons</taxon>
        <taxon>Gunneridae</taxon>
        <taxon>Pentapetalae</taxon>
        <taxon>rosids</taxon>
        <taxon>malvids</taxon>
        <taxon>Malvales</taxon>
        <taxon>Malvaceae</taxon>
        <taxon>Malvoideae</taxon>
        <taxon>Hibiscus</taxon>
    </lineage>
</organism>
<evidence type="ECO:0000313" key="2">
    <source>
        <dbReference type="Proteomes" id="UP001472677"/>
    </source>
</evidence>
<accession>A0ABR2CFW9</accession>
<gene>
    <name evidence="1" type="ORF">V6N12_017563</name>
</gene>
<dbReference type="EMBL" id="JBBPBM010000053">
    <property type="protein sequence ID" value="KAK8518415.1"/>
    <property type="molecule type" value="Genomic_DNA"/>
</dbReference>
<sequence>MLGAWRSDIVSPGEPSNGNLASAAFLYHVRLYHRHVRLPYESKFHPLFSISPTTISLHFSLSRRHYRSTETPFFFLLLPKVHFYSIKFIPIPRFTVIHYFYSNPVQVDGSP</sequence>
<evidence type="ECO:0000313" key="1">
    <source>
        <dbReference type="EMBL" id="KAK8518415.1"/>
    </source>
</evidence>
<name>A0ABR2CFW9_9ROSI</name>
<proteinExistence type="predicted"/>
<protein>
    <submittedName>
        <fullName evidence="1">Uncharacterized protein</fullName>
    </submittedName>
</protein>
<dbReference type="Proteomes" id="UP001472677">
    <property type="component" value="Unassembled WGS sequence"/>
</dbReference>